<evidence type="ECO:0000313" key="1">
    <source>
        <dbReference type="EMBL" id="MDQ0233329.1"/>
    </source>
</evidence>
<reference evidence="1 2" key="1">
    <citation type="submission" date="2023-07" db="EMBL/GenBank/DDBJ databases">
        <title>Genomic Encyclopedia of Type Strains, Phase IV (KMG-IV): sequencing the most valuable type-strain genomes for metagenomic binning, comparative biology and taxonomic classification.</title>
        <authorList>
            <person name="Goeker M."/>
        </authorList>
    </citation>
    <scope>NUCLEOTIDE SEQUENCE [LARGE SCALE GENOMIC DNA]</scope>
    <source>
        <strain evidence="1 2">DSM 29005</strain>
    </source>
</reference>
<dbReference type="InterPro" id="IPR001087">
    <property type="entry name" value="GDSL"/>
</dbReference>
<gene>
    <name evidence="1" type="ORF">J2S19_004674</name>
</gene>
<dbReference type="InterPro" id="IPR036514">
    <property type="entry name" value="SGNH_hydro_sf"/>
</dbReference>
<dbReference type="RefSeq" id="WP_307346500.1">
    <property type="nucleotide sequence ID" value="NZ_JAUSUD010000036.1"/>
</dbReference>
<proteinExistence type="predicted"/>
<dbReference type="Proteomes" id="UP001234495">
    <property type="component" value="Unassembled WGS sequence"/>
</dbReference>
<protein>
    <submittedName>
        <fullName evidence="1">Lysophospholipase L1-like esterase</fullName>
    </submittedName>
</protein>
<name>A0ABT9ZN29_9BACI</name>
<sequence>MNYVSSNETREGIIIKIGLIGDSLTEGRPGVSFATILQKKYSSISFVNLGKPGETVKSLYSRLTKTKLDMDYDVLFLRIGVNDVYTKLLKVKAQPIAEDHQEFSDYFIKVLDIVIPAAKHIVIVSPAIVGENLSNSSNCEIKSLSALIESISMKHEHITFLHMQSVFEKHLTQVTSSEYISTSIFTVMKDVLFYKSQTSIDRLSRKRGLHLTLDGIHLNSRGAMLVAKKYSVLINHYKQ</sequence>
<dbReference type="Gene3D" id="3.40.50.1110">
    <property type="entry name" value="SGNH hydrolase"/>
    <property type="match status" value="1"/>
</dbReference>
<organism evidence="1 2">
    <name type="scientific">Metabacillus malikii</name>
    <dbReference type="NCBI Taxonomy" id="1504265"/>
    <lineage>
        <taxon>Bacteria</taxon>
        <taxon>Bacillati</taxon>
        <taxon>Bacillota</taxon>
        <taxon>Bacilli</taxon>
        <taxon>Bacillales</taxon>
        <taxon>Bacillaceae</taxon>
        <taxon>Metabacillus</taxon>
    </lineage>
</organism>
<dbReference type="Pfam" id="PF00657">
    <property type="entry name" value="Lipase_GDSL"/>
    <property type="match status" value="1"/>
</dbReference>
<dbReference type="SUPFAM" id="SSF52266">
    <property type="entry name" value="SGNH hydrolase"/>
    <property type="match status" value="1"/>
</dbReference>
<accession>A0ABT9ZN29</accession>
<evidence type="ECO:0000313" key="2">
    <source>
        <dbReference type="Proteomes" id="UP001234495"/>
    </source>
</evidence>
<keyword evidence="2" id="KW-1185">Reference proteome</keyword>
<dbReference type="EMBL" id="JAUSUD010000036">
    <property type="protein sequence ID" value="MDQ0233329.1"/>
    <property type="molecule type" value="Genomic_DNA"/>
</dbReference>
<comment type="caution">
    <text evidence="1">The sequence shown here is derived from an EMBL/GenBank/DDBJ whole genome shotgun (WGS) entry which is preliminary data.</text>
</comment>